<dbReference type="PANTHER" id="PTHR31836:SF28">
    <property type="entry name" value="SRCR DOMAIN-CONTAINING PROTEIN-RELATED"/>
    <property type="match status" value="1"/>
</dbReference>
<accession>A0A0M8N4K0</accession>
<organism evidence="3 4">
    <name type="scientific">Escovopsis weberi</name>
    <dbReference type="NCBI Taxonomy" id="150374"/>
    <lineage>
        <taxon>Eukaryota</taxon>
        <taxon>Fungi</taxon>
        <taxon>Dikarya</taxon>
        <taxon>Ascomycota</taxon>
        <taxon>Pezizomycotina</taxon>
        <taxon>Sordariomycetes</taxon>
        <taxon>Hypocreomycetidae</taxon>
        <taxon>Hypocreales</taxon>
        <taxon>Hypocreaceae</taxon>
        <taxon>Escovopsis</taxon>
    </lineage>
</organism>
<dbReference type="Proteomes" id="UP000053831">
    <property type="component" value="Unassembled WGS sequence"/>
</dbReference>
<keyword evidence="1 2" id="KW-0732">Signal</keyword>
<dbReference type="SUPFAM" id="SSF50685">
    <property type="entry name" value="Barwin-like endoglucanases"/>
    <property type="match status" value="1"/>
</dbReference>
<dbReference type="AlphaFoldDB" id="A0A0M8N4K0"/>
<dbReference type="InterPro" id="IPR051477">
    <property type="entry name" value="Expansin_CellWall"/>
</dbReference>
<name>A0A0M8N4K0_ESCWE</name>
<evidence type="ECO:0000313" key="3">
    <source>
        <dbReference type="EMBL" id="KOS19820.1"/>
    </source>
</evidence>
<dbReference type="STRING" id="150374.A0A0M8N4K0"/>
<protein>
    <recommendedName>
        <fullName evidence="5">RlpA-like protein double-psi beta-barrel domain-containing protein</fullName>
    </recommendedName>
</protein>
<reference evidence="3 4" key="1">
    <citation type="submission" date="2015-07" db="EMBL/GenBank/DDBJ databases">
        <title>The genome of the fungus Escovopsis weberi, a specialized disease agent of ant agriculture.</title>
        <authorList>
            <person name="de Man T.J."/>
            <person name="Stajich J.E."/>
            <person name="Kubicek C.P."/>
            <person name="Chenthamara K."/>
            <person name="Atanasova L."/>
            <person name="Druzhinina I.S."/>
            <person name="Birnbaum S."/>
            <person name="Barribeau S.M."/>
            <person name="Teiling C."/>
            <person name="Suen G."/>
            <person name="Currie C."/>
            <person name="Gerardo N.M."/>
        </authorList>
    </citation>
    <scope>NUCLEOTIDE SEQUENCE [LARGE SCALE GENOMIC DNA]</scope>
</reference>
<comment type="caution">
    <text evidence="3">The sequence shown here is derived from an EMBL/GenBank/DDBJ whole genome shotgun (WGS) entry which is preliminary data.</text>
</comment>
<keyword evidence="4" id="KW-1185">Reference proteome</keyword>
<feature type="chain" id="PRO_5005819118" description="RlpA-like protein double-psi beta-barrel domain-containing protein" evidence="2">
    <location>
        <begin position="19"/>
        <end position="148"/>
    </location>
</feature>
<dbReference type="CDD" id="cd22191">
    <property type="entry name" value="DPBB_RlpA_EXP_N-like"/>
    <property type="match status" value="1"/>
</dbReference>
<dbReference type="OrthoDB" id="406505at2759"/>
<evidence type="ECO:0000256" key="1">
    <source>
        <dbReference type="ARBA" id="ARBA00022729"/>
    </source>
</evidence>
<gene>
    <name evidence="3" type="ORF">ESCO_005789</name>
</gene>
<proteinExistence type="predicted"/>
<dbReference type="PANTHER" id="PTHR31836">
    <property type="match status" value="1"/>
</dbReference>
<dbReference type="InterPro" id="IPR036908">
    <property type="entry name" value="RlpA-like_sf"/>
</dbReference>
<evidence type="ECO:0000256" key="2">
    <source>
        <dbReference type="SAM" id="SignalP"/>
    </source>
</evidence>
<dbReference type="EMBL" id="LGSR01000019">
    <property type="protein sequence ID" value="KOS19820.1"/>
    <property type="molecule type" value="Genomic_DNA"/>
</dbReference>
<dbReference type="Gene3D" id="2.40.40.10">
    <property type="entry name" value="RlpA-like domain"/>
    <property type="match status" value="1"/>
</dbReference>
<evidence type="ECO:0008006" key="5">
    <source>
        <dbReference type="Google" id="ProtNLM"/>
    </source>
</evidence>
<evidence type="ECO:0000313" key="4">
    <source>
        <dbReference type="Proteomes" id="UP000053831"/>
    </source>
</evidence>
<sequence length="148" mass="15578">MFSKTVLVVLGLAASVLAAPQPIQVEVAAPDALNATLSAQAADYQNHWGTGTVYDQQGGYGSCGQMHSDWDMIVAMTFAYQGHSWPPAMCGRQVVITNTGNGNKITATVADTCPGCRTADSIDLSRGAWNALTNGAAPGVINIQWYML</sequence>
<feature type="signal peptide" evidence="2">
    <location>
        <begin position="1"/>
        <end position="18"/>
    </location>
</feature>